<evidence type="ECO:0000313" key="1">
    <source>
        <dbReference type="EMBL" id="CAG6643486.1"/>
    </source>
</evidence>
<sequence length="104" mass="12436">MEVCWIILLCHNGTYNYRVRSLHTKHHRRKAVHNVLRNGWHSTRSGHVPEYRRTIEQVCLHCDTTSQGIPPMSSLRGYRNQPDVRYRTAIVHYNHYWGRCILQV</sequence>
<protein>
    <submittedName>
        <fullName evidence="1">Uncharacterized protein</fullName>
    </submittedName>
</protein>
<reference evidence="1" key="1">
    <citation type="submission" date="2021-05" db="EMBL/GenBank/DDBJ databases">
        <authorList>
            <person name="Alioto T."/>
            <person name="Alioto T."/>
            <person name="Gomez Garrido J."/>
        </authorList>
    </citation>
    <scope>NUCLEOTIDE SEQUENCE</scope>
</reference>
<dbReference type="EMBL" id="HBUF01127428">
    <property type="protein sequence ID" value="CAG6643486.1"/>
    <property type="molecule type" value="Transcribed_RNA"/>
</dbReference>
<dbReference type="EMBL" id="HBUF01127430">
    <property type="protein sequence ID" value="CAG6643492.1"/>
    <property type="molecule type" value="Transcribed_RNA"/>
</dbReference>
<accession>A0A8D8R4D0</accession>
<proteinExistence type="predicted"/>
<dbReference type="EMBL" id="HBUF01127429">
    <property type="protein sequence ID" value="CAG6643489.1"/>
    <property type="molecule type" value="Transcribed_RNA"/>
</dbReference>
<dbReference type="AlphaFoldDB" id="A0A8D8R4D0"/>
<organism evidence="1">
    <name type="scientific">Cacopsylla melanoneura</name>
    <dbReference type="NCBI Taxonomy" id="428564"/>
    <lineage>
        <taxon>Eukaryota</taxon>
        <taxon>Metazoa</taxon>
        <taxon>Ecdysozoa</taxon>
        <taxon>Arthropoda</taxon>
        <taxon>Hexapoda</taxon>
        <taxon>Insecta</taxon>
        <taxon>Pterygota</taxon>
        <taxon>Neoptera</taxon>
        <taxon>Paraneoptera</taxon>
        <taxon>Hemiptera</taxon>
        <taxon>Sternorrhyncha</taxon>
        <taxon>Psylloidea</taxon>
        <taxon>Psyllidae</taxon>
        <taxon>Psyllinae</taxon>
        <taxon>Cacopsylla</taxon>
    </lineage>
</organism>
<dbReference type="EMBL" id="HBUF01127427">
    <property type="protein sequence ID" value="CAG6643483.1"/>
    <property type="molecule type" value="Transcribed_RNA"/>
</dbReference>
<name>A0A8D8R4D0_9HEMI</name>